<comment type="caution">
    <text evidence="1">The sequence shown here is derived from an EMBL/GenBank/DDBJ whole genome shotgun (WGS) entry which is preliminary data.</text>
</comment>
<organism evidence="1 2">
    <name type="scientific">Pistacia integerrima</name>
    <dbReference type="NCBI Taxonomy" id="434235"/>
    <lineage>
        <taxon>Eukaryota</taxon>
        <taxon>Viridiplantae</taxon>
        <taxon>Streptophyta</taxon>
        <taxon>Embryophyta</taxon>
        <taxon>Tracheophyta</taxon>
        <taxon>Spermatophyta</taxon>
        <taxon>Magnoliopsida</taxon>
        <taxon>eudicotyledons</taxon>
        <taxon>Gunneridae</taxon>
        <taxon>Pentapetalae</taxon>
        <taxon>rosids</taxon>
        <taxon>malvids</taxon>
        <taxon>Sapindales</taxon>
        <taxon>Anacardiaceae</taxon>
        <taxon>Pistacia</taxon>
    </lineage>
</organism>
<name>A0ACC0YMP5_9ROSI</name>
<gene>
    <name evidence="1" type="ORF">Pint_23320</name>
</gene>
<dbReference type="Proteomes" id="UP001163603">
    <property type="component" value="Chromosome 6"/>
</dbReference>
<evidence type="ECO:0000313" key="1">
    <source>
        <dbReference type="EMBL" id="KAJ0038822.1"/>
    </source>
</evidence>
<evidence type="ECO:0000313" key="2">
    <source>
        <dbReference type="Proteomes" id="UP001163603"/>
    </source>
</evidence>
<dbReference type="EMBL" id="CM047741">
    <property type="protein sequence ID" value="KAJ0038822.1"/>
    <property type="molecule type" value="Genomic_DNA"/>
</dbReference>
<proteinExistence type="predicted"/>
<protein>
    <submittedName>
        <fullName evidence="1">Uncharacterized protein</fullName>
    </submittedName>
</protein>
<reference evidence="2" key="1">
    <citation type="journal article" date="2023" name="G3 (Bethesda)">
        <title>Genome assembly and association tests identify interacting loci associated with vigor, precocity, and sex in interspecific pistachio rootstocks.</title>
        <authorList>
            <person name="Palmer W."/>
            <person name="Jacygrad E."/>
            <person name="Sagayaradj S."/>
            <person name="Cavanaugh K."/>
            <person name="Han R."/>
            <person name="Bertier L."/>
            <person name="Beede B."/>
            <person name="Kafkas S."/>
            <person name="Golino D."/>
            <person name="Preece J."/>
            <person name="Michelmore R."/>
        </authorList>
    </citation>
    <scope>NUCLEOTIDE SEQUENCE [LARGE SCALE GENOMIC DNA]</scope>
</reference>
<sequence length="65" mass="7472">MKHVAIDFHFIRDHVQTGSLRMAHVSTDNQLADALTKPLPHSKILVSQSQDWPLIPWPILRGHLR</sequence>
<keyword evidence="2" id="KW-1185">Reference proteome</keyword>
<accession>A0ACC0YMP5</accession>